<keyword evidence="1" id="KW-0812">Transmembrane</keyword>
<feature type="transmembrane region" description="Helical" evidence="1">
    <location>
        <begin position="31"/>
        <end position="48"/>
    </location>
</feature>
<name>A0ABY7VC15_9GAMM</name>
<evidence type="ECO:0000313" key="3">
    <source>
        <dbReference type="Proteomes" id="UP001215231"/>
    </source>
</evidence>
<keyword evidence="1" id="KW-1133">Transmembrane helix</keyword>
<proteinExistence type="predicted"/>
<gene>
    <name evidence="2" type="ORF">H3N35_20650</name>
</gene>
<protein>
    <submittedName>
        <fullName evidence="2">Uncharacterized protein</fullName>
    </submittedName>
</protein>
<reference evidence="2 3" key="1">
    <citation type="journal article" date="2022" name="Mar. Drugs">
        <title>Bioassay-Guided Fractionation Leads to the Detection of Cholic Acid Generated by the Rare Thalassomonas sp.</title>
        <authorList>
            <person name="Pheiffer F."/>
            <person name="Schneider Y.K."/>
            <person name="Hansen E.H."/>
            <person name="Andersen J.H."/>
            <person name="Isaksson J."/>
            <person name="Busche T."/>
            <person name="R C."/>
            <person name="Kalinowski J."/>
            <person name="Zyl L.V."/>
            <person name="Trindade M."/>
        </authorList>
    </citation>
    <scope>NUCLEOTIDE SEQUENCE [LARGE SCALE GENOMIC DNA]</scope>
    <source>
        <strain evidence="2 3">A5K-61T</strain>
    </source>
</reference>
<dbReference type="RefSeq" id="WP_274050691.1">
    <property type="nucleotide sequence ID" value="NZ_CP059693.1"/>
</dbReference>
<evidence type="ECO:0000313" key="2">
    <source>
        <dbReference type="EMBL" id="WDE10644.1"/>
    </source>
</evidence>
<feature type="transmembrane region" description="Helical" evidence="1">
    <location>
        <begin position="69"/>
        <end position="91"/>
    </location>
</feature>
<evidence type="ECO:0000256" key="1">
    <source>
        <dbReference type="SAM" id="Phobius"/>
    </source>
</evidence>
<keyword evidence="3" id="KW-1185">Reference proteome</keyword>
<dbReference type="Proteomes" id="UP001215231">
    <property type="component" value="Chromosome"/>
</dbReference>
<accession>A0ABY7VC15</accession>
<sequence>MKQPLVLAFGLTSMLLPPVLMAYFEVDHEYFIFVFPLVYFGLMKAISFEKKNIAKGEINPETQSKGNKVLTYTLALLVLLVLVLPILIGVISDLYELHS</sequence>
<keyword evidence="1" id="KW-0472">Membrane</keyword>
<dbReference type="EMBL" id="CP059693">
    <property type="protein sequence ID" value="WDE10644.1"/>
    <property type="molecule type" value="Genomic_DNA"/>
</dbReference>
<organism evidence="2 3">
    <name type="scientific">Thalassomonas haliotis</name>
    <dbReference type="NCBI Taxonomy" id="485448"/>
    <lineage>
        <taxon>Bacteria</taxon>
        <taxon>Pseudomonadati</taxon>
        <taxon>Pseudomonadota</taxon>
        <taxon>Gammaproteobacteria</taxon>
        <taxon>Alteromonadales</taxon>
        <taxon>Colwelliaceae</taxon>
        <taxon>Thalassomonas</taxon>
    </lineage>
</organism>